<sequence length="115" mass="13154">MAKTRPCSIVDYLRTFCRTCLTRYHTHLLSRTVYSQHRALSSSLDLTIHSYNPLCLDLTILSTRFPYDPFSAHARHSPATLIFPGRLPWDVKCSRTPNSLEADFPQRLILLGGFS</sequence>
<dbReference type="Proteomes" id="UP000799755">
    <property type="component" value="Unassembled WGS sequence"/>
</dbReference>
<comment type="caution">
    <text evidence="1">The sequence shown here is derived from an EMBL/GenBank/DDBJ whole genome shotgun (WGS) entry which is preliminary data.</text>
</comment>
<reference evidence="1" key="1">
    <citation type="journal article" date="2020" name="Stud. Mycol.">
        <title>101 Dothideomycetes genomes: a test case for predicting lifestyles and emergence of pathogens.</title>
        <authorList>
            <person name="Haridas S."/>
            <person name="Albert R."/>
            <person name="Binder M."/>
            <person name="Bloem J."/>
            <person name="Labutti K."/>
            <person name="Salamov A."/>
            <person name="Andreopoulos B."/>
            <person name="Baker S."/>
            <person name="Barry K."/>
            <person name="Bills G."/>
            <person name="Bluhm B."/>
            <person name="Cannon C."/>
            <person name="Castanera R."/>
            <person name="Culley D."/>
            <person name="Daum C."/>
            <person name="Ezra D."/>
            <person name="Gonzalez J."/>
            <person name="Henrissat B."/>
            <person name="Kuo A."/>
            <person name="Liang C."/>
            <person name="Lipzen A."/>
            <person name="Lutzoni F."/>
            <person name="Magnuson J."/>
            <person name="Mondo S."/>
            <person name="Nolan M."/>
            <person name="Ohm R."/>
            <person name="Pangilinan J."/>
            <person name="Park H.-J."/>
            <person name="Ramirez L."/>
            <person name="Alfaro M."/>
            <person name="Sun H."/>
            <person name="Tritt A."/>
            <person name="Yoshinaga Y."/>
            <person name="Zwiers L.-H."/>
            <person name="Turgeon B."/>
            <person name="Goodwin S."/>
            <person name="Spatafora J."/>
            <person name="Crous P."/>
            <person name="Grigoriev I."/>
        </authorList>
    </citation>
    <scope>NUCLEOTIDE SEQUENCE</scope>
    <source>
        <strain evidence="1">ATCC 200398</strain>
    </source>
</reference>
<name>A0ACB6Q7J6_9PLEO</name>
<protein>
    <submittedName>
        <fullName evidence="1">Uncharacterized protein</fullName>
    </submittedName>
</protein>
<proteinExistence type="predicted"/>
<evidence type="ECO:0000313" key="1">
    <source>
        <dbReference type="EMBL" id="KAF2462804.1"/>
    </source>
</evidence>
<evidence type="ECO:0000313" key="2">
    <source>
        <dbReference type="Proteomes" id="UP000799755"/>
    </source>
</evidence>
<gene>
    <name evidence="1" type="ORF">BDR25DRAFT_363547</name>
</gene>
<dbReference type="EMBL" id="MU003562">
    <property type="protein sequence ID" value="KAF2462804.1"/>
    <property type="molecule type" value="Genomic_DNA"/>
</dbReference>
<accession>A0ACB6Q7J6</accession>
<keyword evidence="2" id="KW-1185">Reference proteome</keyword>
<organism evidence="1 2">
    <name type="scientific">Lindgomyces ingoldianus</name>
    <dbReference type="NCBI Taxonomy" id="673940"/>
    <lineage>
        <taxon>Eukaryota</taxon>
        <taxon>Fungi</taxon>
        <taxon>Dikarya</taxon>
        <taxon>Ascomycota</taxon>
        <taxon>Pezizomycotina</taxon>
        <taxon>Dothideomycetes</taxon>
        <taxon>Pleosporomycetidae</taxon>
        <taxon>Pleosporales</taxon>
        <taxon>Lindgomycetaceae</taxon>
        <taxon>Lindgomyces</taxon>
    </lineage>
</organism>